<dbReference type="InterPro" id="IPR058625">
    <property type="entry name" value="MdtA-like_BSH"/>
</dbReference>
<dbReference type="InterPro" id="IPR058626">
    <property type="entry name" value="MdtA-like_b-barrel"/>
</dbReference>
<dbReference type="Gene3D" id="2.40.30.170">
    <property type="match status" value="1"/>
</dbReference>
<dbReference type="EMBL" id="LK391969">
    <property type="protein sequence ID" value="CEF27567.1"/>
    <property type="molecule type" value="Genomic_DNA"/>
</dbReference>
<dbReference type="GO" id="GO:0005886">
    <property type="term" value="C:plasma membrane"/>
    <property type="evidence" value="ECO:0007669"/>
    <property type="project" value="UniProtKB-SubCell"/>
</dbReference>
<dbReference type="Gene3D" id="1.10.287.470">
    <property type="entry name" value="Helix hairpin bin"/>
    <property type="match status" value="1"/>
</dbReference>
<dbReference type="Gene3D" id="2.40.50.100">
    <property type="match status" value="1"/>
</dbReference>
<evidence type="ECO:0000259" key="5">
    <source>
        <dbReference type="Pfam" id="PF25876"/>
    </source>
</evidence>
<dbReference type="AlphaFoldDB" id="A0A078ML90"/>
<feature type="domain" description="Multidrug resistance protein MdtA-like barrel-sandwich hybrid" evidence="6">
    <location>
        <begin position="62"/>
        <end position="191"/>
    </location>
</feature>
<dbReference type="FunFam" id="2.40.420.20:FF:000001">
    <property type="entry name" value="Efflux RND transporter periplasmic adaptor subunit"/>
    <property type="match status" value="1"/>
</dbReference>
<name>A0A078ML90_9PSED</name>
<dbReference type="PANTHER" id="PTHR30158">
    <property type="entry name" value="ACRA/E-RELATED COMPONENT OF DRUG EFFLUX TRANSPORTER"/>
    <property type="match status" value="1"/>
</dbReference>
<dbReference type="GO" id="GO:0022857">
    <property type="term" value="F:transmembrane transporter activity"/>
    <property type="evidence" value="ECO:0007669"/>
    <property type="project" value="InterPro"/>
</dbReference>
<dbReference type="InterPro" id="IPR058624">
    <property type="entry name" value="MdtA-like_HH"/>
</dbReference>
<feature type="domain" description="Multidrug resistance protein MdtA-like beta-barrel" evidence="7">
    <location>
        <begin position="195"/>
        <end position="285"/>
    </location>
</feature>
<dbReference type="Gene3D" id="2.40.420.20">
    <property type="match status" value="1"/>
</dbReference>
<keyword evidence="3" id="KW-0813">Transport</keyword>
<evidence type="ECO:0000256" key="2">
    <source>
        <dbReference type="ARBA" id="ARBA00009477"/>
    </source>
</evidence>
<dbReference type="PATRIC" id="fig|1461581.3.peg.2484"/>
<dbReference type="Pfam" id="PF25944">
    <property type="entry name" value="Beta-barrel_RND"/>
    <property type="match status" value="1"/>
</dbReference>
<dbReference type="Pfam" id="PF25876">
    <property type="entry name" value="HH_MFP_RND"/>
    <property type="match status" value="1"/>
</dbReference>
<protein>
    <submittedName>
        <fullName evidence="9">RND family efflux transporter MFP subunit</fullName>
    </submittedName>
</protein>
<comment type="subcellular location">
    <subcellularLocation>
        <location evidence="1">Cell inner membrane</location>
        <topology evidence="1">Lipid-anchor</topology>
    </subcellularLocation>
</comment>
<dbReference type="Pfam" id="PF25917">
    <property type="entry name" value="BSH_RND"/>
    <property type="match status" value="1"/>
</dbReference>
<dbReference type="SUPFAM" id="SSF111369">
    <property type="entry name" value="HlyD-like secretion proteins"/>
    <property type="match status" value="1"/>
</dbReference>
<gene>
    <name evidence="9" type="ORF">BN1049_02519</name>
</gene>
<dbReference type="InterPro" id="IPR058627">
    <property type="entry name" value="MdtA-like_C"/>
</dbReference>
<accession>A0A078ML90</accession>
<evidence type="ECO:0000259" key="6">
    <source>
        <dbReference type="Pfam" id="PF25917"/>
    </source>
</evidence>
<keyword evidence="4" id="KW-0175">Coiled coil</keyword>
<dbReference type="NCBIfam" id="TIGR01730">
    <property type="entry name" value="RND_mfp"/>
    <property type="match status" value="1"/>
</dbReference>
<proteinExistence type="inferred from homology"/>
<evidence type="ECO:0000256" key="1">
    <source>
        <dbReference type="ARBA" id="ARBA00004519"/>
    </source>
</evidence>
<sequence length="381" mass="41182">MTHSTPLRLARALPFAAVLLAGCGQTQEPTQAPSTPEVGVYTVEAKALTLTTDLPGRTSAYRVAEVRPQVTGILQERLFTEGSEVEQGQQLYQIDPRTYEARLARAEADLKTAENLAKRYERLLDTNAVSRQQYDDAMAAWAQAKSALELARIDVQYTQVLAPISGRIGRSAVTEGALVTNGQPQELATVTQLDPIYVDVNQPITKLLGLQRALESGRLQSSGDDQATVTLQLDDGSQYPLPGVLKFSEVAVDPSTGAVTLRAEFPNPDRKLLPGMFVRAQLQEGIQEDAILVPQQAVFRDSRGVAQAWVVDAEGVVRLQELETLRTVGNNWLIGSGIQDGEQVVTEGLQLLRNGMQVTTAPASNVNPVTELGQTLTSAAN</sequence>
<feature type="domain" description="Multidrug resistance protein MdtA-like C-terminal permuted SH3" evidence="8">
    <location>
        <begin position="289"/>
        <end position="350"/>
    </location>
</feature>
<feature type="domain" description="Multidrug resistance protein MdtA-like alpha-helical hairpin" evidence="5">
    <location>
        <begin position="97"/>
        <end position="158"/>
    </location>
</feature>
<evidence type="ECO:0000256" key="3">
    <source>
        <dbReference type="ARBA" id="ARBA00022448"/>
    </source>
</evidence>
<evidence type="ECO:0000259" key="8">
    <source>
        <dbReference type="Pfam" id="PF25967"/>
    </source>
</evidence>
<evidence type="ECO:0000259" key="7">
    <source>
        <dbReference type="Pfam" id="PF25944"/>
    </source>
</evidence>
<evidence type="ECO:0000313" key="9">
    <source>
        <dbReference type="EMBL" id="CEA06142.1"/>
    </source>
</evidence>
<dbReference type="EMBL" id="LM997413">
    <property type="protein sequence ID" value="CEA06142.1"/>
    <property type="molecule type" value="Genomic_DNA"/>
</dbReference>
<dbReference type="GO" id="GO:0046677">
    <property type="term" value="P:response to antibiotic"/>
    <property type="evidence" value="ECO:0007669"/>
    <property type="project" value="TreeGrafter"/>
</dbReference>
<evidence type="ECO:0000256" key="4">
    <source>
        <dbReference type="ARBA" id="ARBA00023054"/>
    </source>
</evidence>
<dbReference type="InterPro" id="IPR006143">
    <property type="entry name" value="RND_pump_MFP"/>
</dbReference>
<organism evidence="9">
    <name type="scientific">Pseudomonas saudimassiliensis</name>
    <dbReference type="NCBI Taxonomy" id="1461581"/>
    <lineage>
        <taxon>Bacteria</taxon>
        <taxon>Pseudomonadati</taxon>
        <taxon>Pseudomonadota</taxon>
        <taxon>Gammaproteobacteria</taxon>
        <taxon>Pseudomonadales</taxon>
        <taxon>Pseudomonadaceae</taxon>
        <taxon>Pseudomonas</taxon>
    </lineage>
</organism>
<reference evidence="9" key="1">
    <citation type="submission" date="2014-07" db="EMBL/GenBank/DDBJ databases">
        <authorList>
            <person name="Urmite Genomes Urmite Genomes"/>
        </authorList>
    </citation>
    <scope>NUCLEOTIDE SEQUENCE</scope>
    <source>
        <strain evidence="9">12M76_air</strain>
    </source>
</reference>
<comment type="similarity">
    <text evidence="2">Belongs to the membrane fusion protein (MFP) (TC 8.A.1) family.</text>
</comment>
<dbReference type="Pfam" id="PF25967">
    <property type="entry name" value="RND-MFP_C"/>
    <property type="match status" value="1"/>
</dbReference>
<dbReference type="PANTHER" id="PTHR30158:SF3">
    <property type="entry name" value="MULTIDRUG EFFLUX PUMP SUBUNIT ACRA-RELATED"/>
    <property type="match status" value="1"/>
</dbReference>